<dbReference type="PROSITE" id="PS51257">
    <property type="entry name" value="PROKAR_LIPOPROTEIN"/>
    <property type="match status" value="1"/>
</dbReference>
<protein>
    <submittedName>
        <fullName evidence="6">ABC transporter substrate-binding protein</fullName>
    </submittedName>
</protein>
<evidence type="ECO:0000313" key="7">
    <source>
        <dbReference type="Proteomes" id="UP001597120"/>
    </source>
</evidence>
<evidence type="ECO:0000256" key="5">
    <source>
        <dbReference type="SAM" id="SignalP"/>
    </source>
</evidence>
<comment type="caution">
    <text evidence="6">The sequence shown here is derived from an EMBL/GenBank/DDBJ whole genome shotgun (WGS) entry which is preliminary data.</text>
</comment>
<dbReference type="InterPro" id="IPR006059">
    <property type="entry name" value="SBP"/>
</dbReference>
<evidence type="ECO:0000256" key="2">
    <source>
        <dbReference type="ARBA" id="ARBA00008520"/>
    </source>
</evidence>
<keyword evidence="7" id="KW-1185">Reference proteome</keyword>
<dbReference type="InterPro" id="IPR050490">
    <property type="entry name" value="Bact_solute-bd_prot1"/>
</dbReference>
<dbReference type="Pfam" id="PF13416">
    <property type="entry name" value="SBP_bac_8"/>
    <property type="match status" value="1"/>
</dbReference>
<evidence type="ECO:0000256" key="1">
    <source>
        <dbReference type="ARBA" id="ARBA00004196"/>
    </source>
</evidence>
<dbReference type="CDD" id="cd14748">
    <property type="entry name" value="PBP2_UgpB"/>
    <property type="match status" value="1"/>
</dbReference>
<evidence type="ECO:0000256" key="4">
    <source>
        <dbReference type="ARBA" id="ARBA00022729"/>
    </source>
</evidence>
<comment type="similarity">
    <text evidence="2">Belongs to the bacterial solute-binding protein 1 family.</text>
</comment>
<evidence type="ECO:0000313" key="6">
    <source>
        <dbReference type="EMBL" id="MFD0869502.1"/>
    </source>
</evidence>
<dbReference type="Gene3D" id="3.40.190.10">
    <property type="entry name" value="Periplasmic binding protein-like II"/>
    <property type="match status" value="2"/>
</dbReference>
<gene>
    <name evidence="6" type="ORF">ACFQ03_10105</name>
</gene>
<dbReference type="SUPFAM" id="SSF53850">
    <property type="entry name" value="Periplasmic binding protein-like II"/>
    <property type="match status" value="1"/>
</dbReference>
<accession>A0ABW3D7V6</accession>
<feature type="signal peptide" evidence="5">
    <location>
        <begin position="1"/>
        <end position="19"/>
    </location>
</feature>
<evidence type="ECO:0000256" key="3">
    <source>
        <dbReference type="ARBA" id="ARBA00022448"/>
    </source>
</evidence>
<dbReference type="Proteomes" id="UP001597120">
    <property type="component" value="Unassembled WGS sequence"/>
</dbReference>
<reference evidence="7" key="1">
    <citation type="journal article" date="2019" name="Int. J. Syst. Evol. Microbiol.">
        <title>The Global Catalogue of Microorganisms (GCM) 10K type strain sequencing project: providing services to taxonomists for standard genome sequencing and annotation.</title>
        <authorList>
            <consortium name="The Broad Institute Genomics Platform"/>
            <consortium name="The Broad Institute Genome Sequencing Center for Infectious Disease"/>
            <person name="Wu L."/>
            <person name="Ma J."/>
        </authorList>
    </citation>
    <scope>NUCLEOTIDE SEQUENCE [LARGE SCALE GENOMIC DNA]</scope>
    <source>
        <strain evidence="7">CCUG 57263</strain>
    </source>
</reference>
<proteinExistence type="inferred from homology"/>
<dbReference type="RefSeq" id="WP_144940536.1">
    <property type="nucleotide sequence ID" value="NZ_JBHTIU010000031.1"/>
</dbReference>
<organism evidence="6 7">
    <name type="scientific">Paenibacillus residui</name>
    <dbReference type="NCBI Taxonomy" id="629724"/>
    <lineage>
        <taxon>Bacteria</taxon>
        <taxon>Bacillati</taxon>
        <taxon>Bacillota</taxon>
        <taxon>Bacilli</taxon>
        <taxon>Bacillales</taxon>
        <taxon>Paenibacillaceae</taxon>
        <taxon>Paenibacillus</taxon>
    </lineage>
</organism>
<dbReference type="PANTHER" id="PTHR43649:SF31">
    <property type="entry name" value="SN-GLYCEROL-3-PHOSPHATE-BINDING PERIPLASMIC PROTEIN UGPB"/>
    <property type="match status" value="1"/>
</dbReference>
<sequence length="444" mass="48920">MRKARFWSVSMLIPALLLAVVGCSSGTNGSPQGNSNGGSQGSGQKITIEYWHVNSNDWGGNEVKKIIDTFNETNENIQVVGKYIPNQYQGVIQQAQAAIAGGHPPDVAMMGYNYLSYVNGNLPYTPIMEVAAMDKEEPNFIQDNFLPNIVELSKADDGTIVGLSYGLSNPVLYYNADMLKEVGWDPDSPPKTWEEVMELSEKVRDQTGNYGLYIQEPPDNWAQYALVKSNGGDWQEGDGGNRKVVVDSPEVVEVYQMMGDMVKNKLAFHAKQEEGQQAFGNGKIAMLYTTIGRMKGIQEQSNFDLRTTTSPTFGNKPRSIPAGGNSLVVFTKDPDKQKAAWEFIKYLQSPEALTRWVEGTGYLPPREGVAEDPNGLKPFLESNPLMKAAIEQKDSTVQWANFPGENGLQAEQALIDARDQILNGTSSAQDAMTKAAERIRELLK</sequence>
<keyword evidence="4 5" id="KW-0732">Signal</keyword>
<dbReference type="PANTHER" id="PTHR43649">
    <property type="entry name" value="ARABINOSE-BINDING PROTEIN-RELATED"/>
    <property type="match status" value="1"/>
</dbReference>
<name>A0ABW3D7V6_9BACL</name>
<feature type="chain" id="PRO_5046990634" evidence="5">
    <location>
        <begin position="20"/>
        <end position="444"/>
    </location>
</feature>
<keyword evidence="3" id="KW-0813">Transport</keyword>
<dbReference type="EMBL" id="JBHTIU010000031">
    <property type="protein sequence ID" value="MFD0869502.1"/>
    <property type="molecule type" value="Genomic_DNA"/>
</dbReference>
<comment type="subcellular location">
    <subcellularLocation>
        <location evidence="1">Cell envelope</location>
    </subcellularLocation>
</comment>